<name>A0A7K4M9Z5_9ARCH</name>
<dbReference type="Pfam" id="PF07521">
    <property type="entry name" value="RMMBL"/>
    <property type="match status" value="1"/>
</dbReference>
<dbReference type="InterPro" id="IPR000163">
    <property type="entry name" value="Prohibitin"/>
</dbReference>
<dbReference type="Pfam" id="PF01145">
    <property type="entry name" value="Band_7"/>
    <property type="match status" value="1"/>
</dbReference>
<feature type="transmembrane region" description="Helical" evidence="1">
    <location>
        <begin position="21"/>
        <end position="40"/>
    </location>
</feature>
<reference evidence="3 4" key="1">
    <citation type="journal article" date="2019" name="Environ. Microbiol.">
        <title>Genomics insights into ecotype formation of ammonia-oxidizing archaea in the deep ocean.</title>
        <authorList>
            <person name="Wang Y."/>
            <person name="Huang J.M."/>
            <person name="Cui G.J."/>
            <person name="Nunoura T."/>
            <person name="Takaki Y."/>
            <person name="Li W.L."/>
            <person name="Li J."/>
            <person name="Gao Z.M."/>
            <person name="Takai K."/>
            <person name="Zhang A.Q."/>
            <person name="Stepanauskas R."/>
        </authorList>
    </citation>
    <scope>NUCLEOTIDE SEQUENCE [LARGE SCALE GENOMIC DNA]</scope>
    <source>
        <strain evidence="3 4">L14</strain>
    </source>
</reference>
<dbReference type="Gene3D" id="3.60.15.10">
    <property type="entry name" value="Ribonuclease Z/Hydroxyacylglutathione hydrolase-like"/>
    <property type="match status" value="1"/>
</dbReference>
<keyword evidence="1" id="KW-0472">Membrane</keyword>
<dbReference type="InterPro" id="IPR036866">
    <property type="entry name" value="RibonucZ/Hydroxyglut_hydro"/>
</dbReference>
<evidence type="ECO:0000259" key="2">
    <source>
        <dbReference type="SMART" id="SM00244"/>
    </source>
</evidence>
<proteinExistence type="predicted"/>
<dbReference type="CDD" id="cd03401">
    <property type="entry name" value="SPFH_prohibitin"/>
    <property type="match status" value="1"/>
</dbReference>
<evidence type="ECO:0000313" key="3">
    <source>
        <dbReference type="EMBL" id="NWJ20879.1"/>
    </source>
</evidence>
<dbReference type="GO" id="GO:0016020">
    <property type="term" value="C:membrane"/>
    <property type="evidence" value="ECO:0007669"/>
    <property type="project" value="InterPro"/>
</dbReference>
<dbReference type="InterPro" id="IPR001107">
    <property type="entry name" value="Band_7"/>
</dbReference>
<evidence type="ECO:0000256" key="1">
    <source>
        <dbReference type="SAM" id="Phobius"/>
    </source>
</evidence>
<dbReference type="PRINTS" id="PR00679">
    <property type="entry name" value="PROHIBITIN"/>
</dbReference>
<dbReference type="AlphaFoldDB" id="A0A7K4M9Z5"/>
<accession>A0A7K4M9Z5</accession>
<dbReference type="InterPro" id="IPR011108">
    <property type="entry name" value="RMMBL"/>
</dbReference>
<comment type="caution">
    <text evidence="3">The sequence shown here is derived from an EMBL/GenBank/DDBJ whole genome shotgun (WGS) entry which is preliminary data.</text>
</comment>
<dbReference type="EMBL" id="JACATI010000015">
    <property type="protein sequence ID" value="NWJ20879.1"/>
    <property type="molecule type" value="Genomic_DNA"/>
</dbReference>
<dbReference type="Gene3D" id="3.30.479.30">
    <property type="entry name" value="Band 7 domain"/>
    <property type="match status" value="1"/>
</dbReference>
<dbReference type="SUPFAM" id="SSF117892">
    <property type="entry name" value="Band 7/SPFH domain"/>
    <property type="match status" value="1"/>
</dbReference>
<protein>
    <submittedName>
        <fullName evidence="3">Prohibitin family protein</fullName>
    </submittedName>
</protein>
<dbReference type="Proteomes" id="UP000587702">
    <property type="component" value="Unassembled WGS sequence"/>
</dbReference>
<feature type="domain" description="Band 7" evidence="2">
    <location>
        <begin position="35"/>
        <end position="198"/>
    </location>
</feature>
<sequence length="322" mass="35667">MSRYETPKINVNMGAAKGIMIGIVVLIIIGVVAAASIQIVDAGHRGILLHFSAVDVTNPPLDEGLHFVTPFADSVIQMEVRTLKFVKSTSSASQDLQTVSTEITVNYHPDPSQVHILFKEVGLNYENRIITPTVEEVVKQVTANYNAEELITKRPLVKADIEAEISVRLQHFNIVTEIVSITDFQFSDLFARAIEAKVEAEQKAFKAENDLKRIEVEALQHAAEAEGIAQANIAEANGEAKAISIINSALANNPQYLEWLKHYDLERVQSHCSGHSKGQDLLDVVTTVNAKMLYPVHTEHPDAYRKVSKNMTIVEEGKKYDL</sequence>
<dbReference type="PANTHER" id="PTHR23222:SF0">
    <property type="entry name" value="PROHIBITIN 1"/>
    <property type="match status" value="1"/>
</dbReference>
<evidence type="ECO:0000313" key="4">
    <source>
        <dbReference type="Proteomes" id="UP000587702"/>
    </source>
</evidence>
<dbReference type="SMART" id="SM00244">
    <property type="entry name" value="PHB"/>
    <property type="match status" value="1"/>
</dbReference>
<dbReference type="InterPro" id="IPR036013">
    <property type="entry name" value="Band_7/SPFH_dom_sf"/>
</dbReference>
<keyword evidence="1" id="KW-1133">Transmembrane helix</keyword>
<organism evidence="3 4">
    <name type="scientific">Marine Group I thaumarchaeote</name>
    <dbReference type="NCBI Taxonomy" id="2511932"/>
    <lineage>
        <taxon>Archaea</taxon>
        <taxon>Nitrososphaerota</taxon>
        <taxon>Marine Group I</taxon>
    </lineage>
</organism>
<keyword evidence="1" id="KW-0812">Transmembrane</keyword>
<gene>
    <name evidence="3" type="ORF">HX860_07465</name>
</gene>
<dbReference type="PANTHER" id="PTHR23222">
    <property type="entry name" value="PROHIBITIN"/>
    <property type="match status" value="1"/>
</dbReference>